<dbReference type="Pfam" id="PF23899">
    <property type="entry name" value="SU10_portal"/>
    <property type="match status" value="1"/>
</dbReference>
<gene>
    <name evidence="2" type="ORF">N1032_27815</name>
</gene>
<keyword evidence="3" id="KW-1185">Reference proteome</keyword>
<dbReference type="EMBL" id="JANLCJ010000806">
    <property type="protein sequence ID" value="MCS5737543.1"/>
    <property type="molecule type" value="Genomic_DNA"/>
</dbReference>
<dbReference type="RefSeq" id="WP_259543968.1">
    <property type="nucleotide sequence ID" value="NZ_JANLCJ010000806.1"/>
</dbReference>
<organism evidence="2 3">
    <name type="scientific">Herbiconiux daphne</name>
    <dbReference type="NCBI Taxonomy" id="2970914"/>
    <lineage>
        <taxon>Bacteria</taxon>
        <taxon>Bacillati</taxon>
        <taxon>Actinomycetota</taxon>
        <taxon>Actinomycetes</taxon>
        <taxon>Micrococcales</taxon>
        <taxon>Microbacteriaceae</taxon>
        <taxon>Herbiconiux</taxon>
    </lineage>
</organism>
<accession>A0ABT2HCC9</accession>
<feature type="coiled-coil region" evidence="1">
    <location>
        <begin position="129"/>
        <end position="168"/>
    </location>
</feature>
<dbReference type="Proteomes" id="UP001165586">
    <property type="component" value="Unassembled WGS sequence"/>
</dbReference>
<proteinExistence type="predicted"/>
<name>A0ABT2HCC9_9MICO</name>
<reference evidence="2" key="1">
    <citation type="submission" date="2022-08" db="EMBL/GenBank/DDBJ databases">
        <authorList>
            <person name="Deng Y."/>
            <person name="Han X.-F."/>
            <person name="Zhang Y.-Q."/>
        </authorList>
    </citation>
    <scope>NUCLEOTIDE SEQUENCE</scope>
    <source>
        <strain evidence="2">CPCC 203386</strain>
    </source>
</reference>
<evidence type="ECO:0000313" key="2">
    <source>
        <dbReference type="EMBL" id="MCS5737543.1"/>
    </source>
</evidence>
<sequence>SKVVAKTIARTGIAPLYKIIYEVCKQEGLIVRIPQQGQDGSTQFQEISASDWPDIYDFVVDINTQRDVVAENDQIIGVVKEIAALSQIPLFANQTQYLFNVANKLGQQVGVDMTPFVPNPSAQPPDPQQAALQQKLQEMEIQFKQFTIEEQEQKVNKLVAEINKLEAEVEEKLR</sequence>
<feature type="non-terminal residue" evidence="2">
    <location>
        <position position="1"/>
    </location>
</feature>
<evidence type="ECO:0000256" key="1">
    <source>
        <dbReference type="SAM" id="Coils"/>
    </source>
</evidence>
<keyword evidence="1" id="KW-0175">Coiled coil</keyword>
<comment type="caution">
    <text evidence="2">The sequence shown here is derived from an EMBL/GenBank/DDBJ whole genome shotgun (WGS) entry which is preliminary data.</text>
</comment>
<evidence type="ECO:0000313" key="3">
    <source>
        <dbReference type="Proteomes" id="UP001165586"/>
    </source>
</evidence>
<protein>
    <submittedName>
        <fullName evidence="2">Uncharacterized protein</fullName>
    </submittedName>
</protein>
<dbReference type="InterPro" id="IPR056909">
    <property type="entry name" value="SU10_portal"/>
</dbReference>
<feature type="non-terminal residue" evidence="2">
    <location>
        <position position="174"/>
    </location>
</feature>